<dbReference type="PANTHER" id="PTHR22599">
    <property type="entry name" value="MPS ONE BINDER KINASE ACTIVATOR-LIKE MOB"/>
    <property type="match status" value="1"/>
</dbReference>
<keyword evidence="1" id="KW-0479">Metal-binding</keyword>
<dbReference type="Pfam" id="PF03637">
    <property type="entry name" value="Mob1_phocein"/>
    <property type="match status" value="1"/>
</dbReference>
<evidence type="ECO:0000313" key="3">
    <source>
        <dbReference type="EMBL" id="KAK8401322.1"/>
    </source>
</evidence>
<comment type="caution">
    <text evidence="3">The sequence shown here is derived from an EMBL/GenBank/DDBJ whole genome shotgun (WGS) entry which is preliminary data.</text>
</comment>
<feature type="binding site" evidence="1">
    <location>
        <position position="247"/>
    </location>
    <ligand>
        <name>Zn(2+)</name>
        <dbReference type="ChEBI" id="CHEBI:29105"/>
    </ligand>
</feature>
<keyword evidence="4" id="KW-1185">Reference proteome</keyword>
<evidence type="ECO:0000313" key="4">
    <source>
        <dbReference type="Proteomes" id="UP001487740"/>
    </source>
</evidence>
<dbReference type="AlphaFoldDB" id="A0AAW0UMH8"/>
<feature type="binding site" evidence="1">
    <location>
        <position position="167"/>
    </location>
    <ligand>
        <name>Zn(2+)</name>
        <dbReference type="ChEBI" id="CHEBI:29105"/>
    </ligand>
</feature>
<accession>A0AAW0UMH8</accession>
<evidence type="ECO:0000256" key="2">
    <source>
        <dbReference type="SAM" id="MobiDB-lite"/>
    </source>
</evidence>
<dbReference type="InterPro" id="IPR036703">
    <property type="entry name" value="MOB_kinase_act_sf"/>
</dbReference>
<feature type="region of interest" description="Disordered" evidence="2">
    <location>
        <begin position="303"/>
        <end position="384"/>
    </location>
</feature>
<evidence type="ECO:0000256" key="1">
    <source>
        <dbReference type="PIRSR" id="PIRSR605301-1"/>
    </source>
</evidence>
<evidence type="ECO:0008006" key="5">
    <source>
        <dbReference type="Google" id="ProtNLM"/>
    </source>
</evidence>
<gene>
    <name evidence="3" type="ORF">O3P69_002827</name>
</gene>
<feature type="binding site" evidence="1">
    <location>
        <position position="172"/>
    </location>
    <ligand>
        <name>Zn(2+)</name>
        <dbReference type="ChEBI" id="CHEBI:29105"/>
    </ligand>
</feature>
<feature type="region of interest" description="Disordered" evidence="2">
    <location>
        <begin position="1"/>
        <end position="31"/>
    </location>
</feature>
<feature type="binding site" evidence="1">
    <location>
        <position position="252"/>
    </location>
    <ligand>
        <name>Zn(2+)</name>
        <dbReference type="ChEBI" id="CHEBI:29105"/>
    </ligand>
</feature>
<name>A0AAW0UMH8_SCYPA</name>
<proteinExistence type="predicted"/>
<dbReference type="Gene3D" id="1.20.140.30">
    <property type="entry name" value="MOB kinase activator"/>
    <property type="match status" value="1"/>
</dbReference>
<reference evidence="3 4" key="1">
    <citation type="submission" date="2023-03" db="EMBL/GenBank/DDBJ databases">
        <title>High-quality genome of Scylla paramamosain provides insights in environmental adaptation.</title>
        <authorList>
            <person name="Zhang L."/>
        </authorList>
    </citation>
    <scope>NUCLEOTIDE SEQUENCE [LARGE SCALE GENOMIC DNA]</scope>
    <source>
        <strain evidence="3">LZ_2023a</strain>
        <tissue evidence="3">Muscle</tissue>
    </source>
</reference>
<dbReference type="SMART" id="SM01388">
    <property type="entry name" value="Mob1_phocein"/>
    <property type="match status" value="1"/>
</dbReference>
<protein>
    <recommendedName>
        <fullName evidence="5">MOB kinase activator-like 2</fullName>
    </recommendedName>
</protein>
<dbReference type="EMBL" id="JARAKH010000009">
    <property type="protein sequence ID" value="KAK8401322.1"/>
    <property type="molecule type" value="Genomic_DNA"/>
</dbReference>
<keyword evidence="1" id="KW-0862">Zinc</keyword>
<dbReference type="SUPFAM" id="SSF101152">
    <property type="entry name" value="Mob1/phocein"/>
    <property type="match status" value="1"/>
</dbReference>
<dbReference type="Proteomes" id="UP001487740">
    <property type="component" value="Unassembled WGS sequence"/>
</dbReference>
<sequence>MLVTGAAPLYTTHQPAPPSPQQEGGQQTGTAAAAAGMGFLRTPHTHPHHPQHLKVPSPLSESLSERFSTILDHCHKKIRLLQAPSNLFNNLVTKARRQKDRECSAAQEQEHKLYLEEAVLKRKIPETDLRQLVELPPGLGYEEWLASHTIDFFQHINLVYGTVCEFCTMGGCPDMTGPATRQYLWFDEKGKKTRVAAPQYVDYVMTFTQKTINDESIFPTKFENDFPVSFESIVKKIQRLLFHVLAHLYHSHFREVVLLNLHAHLNCIFAHFILFNDRFRLIEEKETEILHDLVVALRLHPESEGPSPIPALPTDSECPESTATTREGESVPAVAPSEEQPNKSEDGAAVSEGSGGGAGAGAEEEKAGGSGPPLLAGEAPDTRP</sequence>
<dbReference type="InterPro" id="IPR005301">
    <property type="entry name" value="MOB_kinase_act_fam"/>
</dbReference>
<organism evidence="3 4">
    <name type="scientific">Scylla paramamosain</name>
    <name type="common">Mud crab</name>
    <dbReference type="NCBI Taxonomy" id="85552"/>
    <lineage>
        <taxon>Eukaryota</taxon>
        <taxon>Metazoa</taxon>
        <taxon>Ecdysozoa</taxon>
        <taxon>Arthropoda</taxon>
        <taxon>Crustacea</taxon>
        <taxon>Multicrustacea</taxon>
        <taxon>Malacostraca</taxon>
        <taxon>Eumalacostraca</taxon>
        <taxon>Eucarida</taxon>
        <taxon>Decapoda</taxon>
        <taxon>Pleocyemata</taxon>
        <taxon>Brachyura</taxon>
        <taxon>Eubrachyura</taxon>
        <taxon>Portunoidea</taxon>
        <taxon>Portunidae</taxon>
        <taxon>Portuninae</taxon>
        <taxon>Scylla</taxon>
    </lineage>
</organism>
<feature type="compositionally biased region" description="Low complexity" evidence="2">
    <location>
        <begin position="21"/>
        <end position="31"/>
    </location>
</feature>